<keyword evidence="2" id="KW-1185">Reference proteome</keyword>
<dbReference type="RefSeq" id="WP_045047662.1">
    <property type="nucleotide sequence ID" value="NZ_CP114058.1"/>
</dbReference>
<evidence type="ECO:0008006" key="3">
    <source>
        <dbReference type="Google" id="ProtNLM"/>
    </source>
</evidence>
<gene>
    <name evidence="1" type="ORF">O1V66_08225</name>
</gene>
<evidence type="ECO:0000313" key="2">
    <source>
        <dbReference type="Proteomes" id="UP001164712"/>
    </source>
</evidence>
<sequence length="582" mass="63258">MSLSRRRLFGWLVPSAVVGWMGGKAQAQTREPLQHAQAAQSNASATVQQLNSNTGAGLSGYAVRQKYTRGTVGAKLNHFITIEDFADDQSAAGDWSSAIRAAIDYAIQAGIHDVYGTGTYTLSRPIVITGELASNGLNISLSHLIANKDWPSHNSLWDATPMIVIGDKSSNITGLNLRINMLNGGGRADGINARDAGFSLSHLHIGDARNCIRVVANGEQTWPNASVQITGDFWTENWMGIYLSRGTKGTTPISEAWKINVKFIANNRYGGILLRGGSQYTQIAGDHDFNGRYLSMLQVDSLQGLRRGMAINSGRGRCEVLMAFEDQQKFYVMLMEAQDVSVGQGKNSSFSKGQTLSSSSAGAANRKVLAVHRCGDNGSGSNFVDILHDFEGEPFAKVQAVMGYCSGIFGSLMYTSFITGQSSFSATTDNLRGLGITNSGTMLSLYNKAESDAPFANVNADFVNFKKKLYMQARLYEGIGVAQIIGRSASEFTTLFSLEESSEDRYIQELNLYKVYIKTNVLGVAGEFLISLSSDASAKEPMVAQPIIYNESVFAWRVSGNNFQVRQDAMPEMHFVANILRV</sequence>
<reference evidence="1" key="1">
    <citation type="submission" date="2022-12" db="EMBL/GenBank/DDBJ databases">
        <title>Complete genome sequence of an Australian strain of Rouxiella badensis DAR84756 and resolution of the R. badensis DSM100043 and R. chamberiensis DSM28324 genomes.</title>
        <authorList>
            <person name="Paul S."/>
            <person name="Anderson P.J."/>
            <person name="Maynard G."/>
            <person name="Dyall-Smith M."/>
            <person name="Kudinha T."/>
        </authorList>
    </citation>
    <scope>NUCLEOTIDE SEQUENCE</scope>
    <source>
        <strain evidence="1">DSM 28324</strain>
    </source>
</reference>
<dbReference type="EMBL" id="CP114058">
    <property type="protein sequence ID" value="WAT02540.1"/>
    <property type="molecule type" value="Genomic_DNA"/>
</dbReference>
<accession>A0ABY7HT09</accession>
<protein>
    <recommendedName>
        <fullName evidence="3">Pectate lyase superfamily protein domain-containing protein</fullName>
    </recommendedName>
</protein>
<name>A0ABY7HT09_9GAMM</name>
<proteinExistence type="predicted"/>
<dbReference type="Proteomes" id="UP001164712">
    <property type="component" value="Chromosome"/>
</dbReference>
<organism evidence="1 2">
    <name type="scientific">Rouxiella chamberiensis</name>
    <dbReference type="NCBI Taxonomy" id="1513468"/>
    <lineage>
        <taxon>Bacteria</taxon>
        <taxon>Pseudomonadati</taxon>
        <taxon>Pseudomonadota</taxon>
        <taxon>Gammaproteobacteria</taxon>
        <taxon>Enterobacterales</taxon>
        <taxon>Yersiniaceae</taxon>
        <taxon>Rouxiella</taxon>
    </lineage>
</organism>
<evidence type="ECO:0000313" key="1">
    <source>
        <dbReference type="EMBL" id="WAT02540.1"/>
    </source>
</evidence>